<reference evidence="2 3" key="1">
    <citation type="submission" date="2023-08" db="EMBL/GenBank/DDBJ databases">
        <title>Black Yeasts Isolated from many extreme environments.</title>
        <authorList>
            <person name="Coleine C."/>
            <person name="Stajich J.E."/>
            <person name="Selbmann L."/>
        </authorList>
    </citation>
    <scope>NUCLEOTIDE SEQUENCE [LARGE SCALE GENOMIC DNA]</scope>
    <source>
        <strain evidence="2 3">CCFEE 5935</strain>
    </source>
</reference>
<proteinExistence type="predicted"/>
<comment type="caution">
    <text evidence="2">The sequence shown here is derived from an EMBL/GenBank/DDBJ whole genome shotgun (WGS) entry which is preliminary data.</text>
</comment>
<dbReference type="Proteomes" id="UP001337655">
    <property type="component" value="Unassembled WGS sequence"/>
</dbReference>
<organism evidence="2 3">
    <name type="scientific">Saxophila tyrrhenica</name>
    <dbReference type="NCBI Taxonomy" id="1690608"/>
    <lineage>
        <taxon>Eukaryota</taxon>
        <taxon>Fungi</taxon>
        <taxon>Dikarya</taxon>
        <taxon>Ascomycota</taxon>
        <taxon>Pezizomycotina</taxon>
        <taxon>Dothideomycetes</taxon>
        <taxon>Dothideomycetidae</taxon>
        <taxon>Mycosphaerellales</taxon>
        <taxon>Extremaceae</taxon>
        <taxon>Saxophila</taxon>
    </lineage>
</organism>
<accession>A0AAV9P8X0</accession>
<keyword evidence="3" id="KW-1185">Reference proteome</keyword>
<name>A0AAV9P8X0_9PEZI</name>
<feature type="compositionally biased region" description="Pro residues" evidence="1">
    <location>
        <begin position="75"/>
        <end position="92"/>
    </location>
</feature>
<feature type="compositionally biased region" description="Basic and acidic residues" evidence="1">
    <location>
        <begin position="45"/>
        <end position="58"/>
    </location>
</feature>
<protein>
    <submittedName>
        <fullName evidence="2">Uncharacterized protein</fullName>
    </submittedName>
</protein>
<evidence type="ECO:0000313" key="2">
    <source>
        <dbReference type="EMBL" id="KAK5169511.1"/>
    </source>
</evidence>
<gene>
    <name evidence="2" type="ORF">LTR77_005487</name>
</gene>
<feature type="region of interest" description="Disordered" evidence="1">
    <location>
        <begin position="26"/>
        <end position="118"/>
    </location>
</feature>
<dbReference type="GeneID" id="89926828"/>
<evidence type="ECO:0000313" key="3">
    <source>
        <dbReference type="Proteomes" id="UP001337655"/>
    </source>
</evidence>
<dbReference type="AlphaFoldDB" id="A0AAV9P8X0"/>
<dbReference type="RefSeq" id="XP_064658857.1">
    <property type="nucleotide sequence ID" value="XM_064802732.1"/>
</dbReference>
<evidence type="ECO:0000256" key="1">
    <source>
        <dbReference type="SAM" id="MobiDB-lite"/>
    </source>
</evidence>
<dbReference type="EMBL" id="JAVRRT010000008">
    <property type="protein sequence ID" value="KAK5169511.1"/>
    <property type="molecule type" value="Genomic_DNA"/>
</dbReference>
<sequence length="438" mass="50199">MPPTRLIRRRIDTKLLAVTPQRCCYSNGRTRRTDATGAQFKKRRLNSDRSKEASKGADDGGQEPSLFEQLFPDQQTPPDPPQQDPREVPPLPTTVEQRPASDMQKPRKTVRQDQDLPLSWQREAAEADAGKEAIKVLVLRNASKNLVEDDFRRLVPRGQHMEGWKMEQGDIIKHIPGRNWRTLERENHHYLLFSSFRSAFAYQSYATRIHRLVAQHTPRNQLSPILPPSGDIIQGLDANEAIESFTLTAPNAPMELRMLKPSLTPFVQLLVDHRGTPPLVERDDRMPYEARLTLEGPQLHGSSIRHLFMFSGRDRGLSWSGNDDPAPRITDWQPERRKMTPSAERHGFEAERWKNSPHKFELKPIEDDIGPNSEQPADGLKQRTQQKVYVVGFHTENAMQSFVRFWHKRPMEWKGLNKHFGVGEDGDLPAIAHVEALS</sequence>